<proteinExistence type="predicted"/>
<organism evidence="1">
    <name type="scientific">bioreactor metagenome</name>
    <dbReference type="NCBI Taxonomy" id="1076179"/>
    <lineage>
        <taxon>unclassified sequences</taxon>
        <taxon>metagenomes</taxon>
        <taxon>ecological metagenomes</taxon>
    </lineage>
</organism>
<evidence type="ECO:0000313" key="1">
    <source>
        <dbReference type="EMBL" id="MPM19174.1"/>
    </source>
</evidence>
<comment type="caution">
    <text evidence="1">The sequence shown here is derived from an EMBL/GenBank/DDBJ whole genome shotgun (WGS) entry which is preliminary data.</text>
</comment>
<name>A0A644XYS4_9ZZZZ</name>
<gene>
    <name evidence="1" type="ORF">SDC9_65592</name>
</gene>
<dbReference type="AlphaFoldDB" id="A0A644XYS4"/>
<accession>A0A644XYS4</accession>
<protein>
    <submittedName>
        <fullName evidence="1">Uncharacterized protein</fullName>
    </submittedName>
</protein>
<reference evidence="1" key="1">
    <citation type="submission" date="2019-08" db="EMBL/GenBank/DDBJ databases">
        <authorList>
            <person name="Kucharzyk K."/>
            <person name="Murdoch R.W."/>
            <person name="Higgins S."/>
            <person name="Loffler F."/>
        </authorList>
    </citation>
    <scope>NUCLEOTIDE SEQUENCE</scope>
</reference>
<dbReference type="EMBL" id="VSSQ01003125">
    <property type="protein sequence ID" value="MPM19174.1"/>
    <property type="molecule type" value="Genomic_DNA"/>
</dbReference>
<sequence>MYDMTKEEAKYFCESHGIIFIDMEEMFELGALTPDASGFFIEDEIL</sequence>